<dbReference type="SUPFAM" id="SSF52540">
    <property type="entry name" value="P-loop containing nucleoside triphosphate hydrolases"/>
    <property type="match status" value="1"/>
</dbReference>
<dbReference type="SMART" id="SM00382">
    <property type="entry name" value="AAA"/>
    <property type="match status" value="1"/>
</dbReference>
<dbReference type="RefSeq" id="WP_132948574.1">
    <property type="nucleotide sequence ID" value="NZ_SLUL01000008.1"/>
</dbReference>
<name>A0A4V2QA62_9BACL</name>
<evidence type="ECO:0000313" key="5">
    <source>
        <dbReference type="Proteomes" id="UP000295658"/>
    </source>
</evidence>
<gene>
    <name evidence="4" type="ORF">EDD69_10827</name>
</gene>
<keyword evidence="2" id="KW-0067">ATP-binding</keyword>
<keyword evidence="1" id="KW-0547">Nucleotide-binding</keyword>
<dbReference type="EMBL" id="SLUL01000008">
    <property type="protein sequence ID" value="TCL48772.1"/>
    <property type="molecule type" value="Genomic_DNA"/>
</dbReference>
<proteinExistence type="predicted"/>
<dbReference type="CDD" id="cd00009">
    <property type="entry name" value="AAA"/>
    <property type="match status" value="1"/>
</dbReference>
<dbReference type="InterPro" id="IPR003593">
    <property type="entry name" value="AAA+_ATPase"/>
</dbReference>
<dbReference type="GO" id="GO:0005524">
    <property type="term" value="F:ATP binding"/>
    <property type="evidence" value="ECO:0007669"/>
    <property type="project" value="UniProtKB-KW"/>
</dbReference>
<evidence type="ECO:0000256" key="2">
    <source>
        <dbReference type="ARBA" id="ARBA00022840"/>
    </source>
</evidence>
<dbReference type="NCBIfam" id="TIGR02858">
    <property type="entry name" value="spore_III_AA"/>
    <property type="match status" value="1"/>
</dbReference>
<dbReference type="Pfam" id="PF19568">
    <property type="entry name" value="Spore_III_AA"/>
    <property type="match status" value="1"/>
</dbReference>
<evidence type="ECO:0000313" key="4">
    <source>
        <dbReference type="EMBL" id="TCL48772.1"/>
    </source>
</evidence>
<evidence type="ECO:0000256" key="1">
    <source>
        <dbReference type="ARBA" id="ARBA00022741"/>
    </source>
</evidence>
<dbReference type="AlphaFoldDB" id="A0A4V2QA62"/>
<dbReference type="PANTHER" id="PTHR20953">
    <property type="entry name" value="KINASE-RELATED"/>
    <property type="match status" value="1"/>
</dbReference>
<comment type="caution">
    <text evidence="4">The sequence shown here is derived from an EMBL/GenBank/DDBJ whole genome shotgun (WGS) entry which is preliminary data.</text>
</comment>
<dbReference type="InterPro" id="IPR045735">
    <property type="entry name" value="Spore_III_AA_AAA+_ATPase"/>
</dbReference>
<feature type="domain" description="AAA+ ATPase" evidence="3">
    <location>
        <begin position="135"/>
        <end position="284"/>
    </location>
</feature>
<sequence>MQAIFSMLPESIAKAVQSLPSSLQQHVEEIRIRIGRPLEVIASGISHVFSYVVTLEEGIELLNKLSQYSLYTIEEELKRGYITIQGGHRVGLAGKVITERGHVKAIRHVTSFNIRIARQKIGIARPLLPYLYRGHWLNAIIIGPPQTGKTTLLRDLARTISIGVEEKNIPSQKVGIVDERSEIAGCVKGIPQFDLGHRVDVLDACPKAEGMMMMIRSMSPDVLIVDEIGNEADCEAILEAVHAGVGLLMTAHGRSFEDVISRPSLRPIIEQAVFQRFVELTNIGRPGTIRAVRDGQGKNLYAKASVM</sequence>
<dbReference type="InterPro" id="IPR014217">
    <property type="entry name" value="Spore_III_AA"/>
</dbReference>
<reference evidence="4 5" key="1">
    <citation type="submission" date="2019-03" db="EMBL/GenBank/DDBJ databases">
        <title>Genomic Encyclopedia of Type Strains, Phase IV (KMG-IV): sequencing the most valuable type-strain genomes for metagenomic binning, comparative biology and taxonomic classification.</title>
        <authorList>
            <person name="Goeker M."/>
        </authorList>
    </citation>
    <scope>NUCLEOTIDE SEQUENCE [LARGE SCALE GENOMIC DNA]</scope>
    <source>
        <strain evidence="4 5">DSM 24979</strain>
    </source>
</reference>
<dbReference type="OrthoDB" id="9768243at2"/>
<dbReference type="Proteomes" id="UP000295658">
    <property type="component" value="Unassembled WGS sequence"/>
</dbReference>
<evidence type="ECO:0000259" key="3">
    <source>
        <dbReference type="SMART" id="SM00382"/>
    </source>
</evidence>
<dbReference type="InterPro" id="IPR027417">
    <property type="entry name" value="P-loop_NTPase"/>
</dbReference>
<accession>A0A4V2QA62</accession>
<dbReference type="Gene3D" id="3.40.50.300">
    <property type="entry name" value="P-loop containing nucleotide triphosphate hydrolases"/>
    <property type="match status" value="1"/>
</dbReference>
<dbReference type="PANTHER" id="PTHR20953:SF3">
    <property type="entry name" value="P-LOOP CONTAINING NUCLEOSIDE TRIPHOSPHATE HYDROLASES SUPERFAMILY PROTEIN"/>
    <property type="match status" value="1"/>
</dbReference>
<protein>
    <submittedName>
        <fullName evidence="4">Stage III sporulation protein AA</fullName>
    </submittedName>
</protein>
<organism evidence="4 5">
    <name type="scientific">Thermolongibacillus altinsuensis</name>
    <dbReference type="NCBI Taxonomy" id="575256"/>
    <lineage>
        <taxon>Bacteria</taxon>
        <taxon>Bacillati</taxon>
        <taxon>Bacillota</taxon>
        <taxon>Bacilli</taxon>
        <taxon>Bacillales</taxon>
        <taxon>Anoxybacillaceae</taxon>
        <taxon>Thermolongibacillus</taxon>
    </lineage>
</organism>
<keyword evidence="5" id="KW-1185">Reference proteome</keyword>